<dbReference type="Proteomes" id="UP000318453">
    <property type="component" value="Chromosome"/>
</dbReference>
<dbReference type="RefSeq" id="WP_146294771.1">
    <property type="nucleotide sequence ID" value="NZ_CP042326.1"/>
</dbReference>
<feature type="transmembrane region" description="Helical" evidence="1">
    <location>
        <begin position="89"/>
        <end position="106"/>
    </location>
</feature>
<accession>A0A5B8NLM9</accession>
<protein>
    <submittedName>
        <fullName evidence="2">Uncharacterized protein</fullName>
    </submittedName>
</protein>
<reference evidence="2" key="1">
    <citation type="submission" date="2019-08" db="EMBL/GenBank/DDBJ databases">
        <title>Carotenoids and Carotenoid Binding Proteins in the Halophilic Cyanobacterium Euhalothece sp. ZM00.</title>
        <authorList>
            <person name="Cho S.M."/>
            <person name="Song J.Y."/>
            <person name="Park Y.-I."/>
        </authorList>
    </citation>
    <scope>NUCLEOTIDE SEQUENCE [LARGE SCALE GENOMIC DNA]</scope>
    <source>
        <strain evidence="2">Z-M001</strain>
    </source>
</reference>
<dbReference type="KEGG" id="enn:FRE64_03990"/>
<keyword evidence="1" id="KW-0812">Transmembrane</keyword>
<name>A0A5B8NLM9_9CHRO</name>
<gene>
    <name evidence="2" type="ORF">FRE64_03990</name>
</gene>
<proteinExistence type="predicted"/>
<feature type="transmembrane region" description="Helical" evidence="1">
    <location>
        <begin position="63"/>
        <end position="83"/>
    </location>
</feature>
<dbReference type="EMBL" id="CP042326">
    <property type="protein sequence ID" value="QDZ39165.1"/>
    <property type="molecule type" value="Genomic_DNA"/>
</dbReference>
<feature type="transmembrane region" description="Helical" evidence="1">
    <location>
        <begin position="5"/>
        <end position="21"/>
    </location>
</feature>
<keyword evidence="1" id="KW-0472">Membrane</keyword>
<evidence type="ECO:0000313" key="3">
    <source>
        <dbReference type="Proteomes" id="UP000318453"/>
    </source>
</evidence>
<sequence>MRVLLKLIGLALMIYGIYLFGQNIEFTTEVSPYWWRGVSAKGSILFLTGGVLAFFFAPTEGKFLGTAAIAIGILLVFISSRAILKPTTLWQFVGSLACFVSGYQLITTGRLRL</sequence>
<evidence type="ECO:0000256" key="1">
    <source>
        <dbReference type="SAM" id="Phobius"/>
    </source>
</evidence>
<dbReference type="AlphaFoldDB" id="A0A5B8NLM9"/>
<keyword evidence="3" id="KW-1185">Reference proteome</keyword>
<organism evidence="2 3">
    <name type="scientific">Euhalothece natronophila Z-M001</name>
    <dbReference type="NCBI Taxonomy" id="522448"/>
    <lineage>
        <taxon>Bacteria</taxon>
        <taxon>Bacillati</taxon>
        <taxon>Cyanobacteriota</taxon>
        <taxon>Cyanophyceae</taxon>
        <taxon>Oscillatoriophycideae</taxon>
        <taxon>Chroococcales</taxon>
        <taxon>Halothecacae</taxon>
        <taxon>Halothece cluster</taxon>
        <taxon>Euhalothece</taxon>
    </lineage>
</organism>
<feature type="transmembrane region" description="Helical" evidence="1">
    <location>
        <begin position="33"/>
        <end position="56"/>
    </location>
</feature>
<dbReference type="OrthoDB" id="531820at2"/>
<keyword evidence="1" id="KW-1133">Transmembrane helix</keyword>
<evidence type="ECO:0000313" key="2">
    <source>
        <dbReference type="EMBL" id="QDZ39165.1"/>
    </source>
</evidence>